<name>A0A356W3T7_9PROT</name>
<dbReference type="Gene3D" id="3.40.190.170">
    <property type="entry name" value="Bacterial extracellular solute-binding protein, family 7"/>
    <property type="match status" value="1"/>
</dbReference>
<sequence>MTKRLTRLAVVTLAVALPAFEAASAQDVTLRAVSAFPTGSTFQLPFKKFIDEVNAAGDGSVTINYVGGPEAIPSLEVANAVSSGVVDIAVFPTSFYTAELPGAAMIKLATTTMPDQRENGCFELLDTLHQDGMNTKYLGRTGDHVKFHLYLNKKIEEPDLSGLNLRVAATYQALFGELGANMVNTPPGDVYSALERGTVDGYGWPSIGIFDLGWDAHTSYRVDPGFYIVDVNFLANLDTWNNLTDEQKALLNGKMIDIETGEQENAQLVEKELARQEAAGIEAITFDGEAGDLWEKTAQDAAIAEIAEADPQAVESLSGCLIPSE</sequence>
<dbReference type="Proteomes" id="UP000263957">
    <property type="component" value="Unassembled WGS sequence"/>
</dbReference>
<evidence type="ECO:0000313" key="3">
    <source>
        <dbReference type="EMBL" id="HBQ47592.1"/>
    </source>
</evidence>
<dbReference type="Pfam" id="PF03480">
    <property type="entry name" value="DctP"/>
    <property type="match status" value="1"/>
</dbReference>
<dbReference type="EMBL" id="DOGS01000037">
    <property type="protein sequence ID" value="HBQ47592.1"/>
    <property type="molecule type" value="Genomic_DNA"/>
</dbReference>
<evidence type="ECO:0000256" key="2">
    <source>
        <dbReference type="SAM" id="SignalP"/>
    </source>
</evidence>
<dbReference type="PANTHER" id="PTHR33376:SF5">
    <property type="entry name" value="EXTRACYTOPLASMIC SOLUTE RECEPTOR PROTEIN"/>
    <property type="match status" value="1"/>
</dbReference>
<dbReference type="NCBIfam" id="NF037995">
    <property type="entry name" value="TRAP_S1"/>
    <property type="match status" value="1"/>
</dbReference>
<accession>A0A356W3T7</accession>
<feature type="signal peptide" evidence="2">
    <location>
        <begin position="1"/>
        <end position="25"/>
    </location>
</feature>
<dbReference type="AlphaFoldDB" id="A0A356W3T7"/>
<evidence type="ECO:0000256" key="1">
    <source>
        <dbReference type="ARBA" id="ARBA00022729"/>
    </source>
</evidence>
<dbReference type="GO" id="GO:0055085">
    <property type="term" value="P:transmembrane transport"/>
    <property type="evidence" value="ECO:0007669"/>
    <property type="project" value="InterPro"/>
</dbReference>
<gene>
    <name evidence="3" type="ORF">DD728_01685</name>
</gene>
<reference evidence="3 4" key="1">
    <citation type="journal article" date="2018" name="Nat. Biotechnol.">
        <title>A standardized bacterial taxonomy based on genome phylogeny substantially revises the tree of life.</title>
        <authorList>
            <person name="Parks D.H."/>
            <person name="Chuvochina M."/>
            <person name="Waite D.W."/>
            <person name="Rinke C."/>
            <person name="Skarshewski A."/>
            <person name="Chaumeil P.A."/>
            <person name="Hugenholtz P."/>
        </authorList>
    </citation>
    <scope>NUCLEOTIDE SEQUENCE [LARGE SCALE GENOMIC DNA]</scope>
    <source>
        <strain evidence="3">UBA10378</strain>
    </source>
</reference>
<evidence type="ECO:0000313" key="4">
    <source>
        <dbReference type="Proteomes" id="UP000263957"/>
    </source>
</evidence>
<dbReference type="PANTHER" id="PTHR33376">
    <property type="match status" value="1"/>
</dbReference>
<organism evidence="3 4">
    <name type="scientific">Hyphomonas atlantica</name>
    <dbReference type="NCBI Taxonomy" id="1280948"/>
    <lineage>
        <taxon>Bacteria</taxon>
        <taxon>Pseudomonadati</taxon>
        <taxon>Pseudomonadota</taxon>
        <taxon>Alphaproteobacteria</taxon>
        <taxon>Hyphomonadales</taxon>
        <taxon>Hyphomonadaceae</taxon>
        <taxon>Hyphomonas</taxon>
    </lineage>
</organism>
<keyword evidence="1 2" id="KW-0732">Signal</keyword>
<dbReference type="InterPro" id="IPR018389">
    <property type="entry name" value="DctP_fam"/>
</dbReference>
<feature type="chain" id="PRO_5016726453" evidence="2">
    <location>
        <begin position="26"/>
        <end position="325"/>
    </location>
</feature>
<protein>
    <submittedName>
        <fullName evidence="3">ABC transporter substrate-binding protein</fullName>
    </submittedName>
</protein>
<proteinExistence type="predicted"/>
<comment type="caution">
    <text evidence="3">The sequence shown here is derived from an EMBL/GenBank/DDBJ whole genome shotgun (WGS) entry which is preliminary data.</text>
</comment>
<dbReference type="InterPro" id="IPR038404">
    <property type="entry name" value="TRAP_DctP_sf"/>
</dbReference>